<reference evidence="1" key="1">
    <citation type="submission" date="2021-01" db="EMBL/GenBank/DDBJ databases">
        <title>Adiantum capillus-veneris genome.</title>
        <authorList>
            <person name="Fang Y."/>
            <person name="Liao Q."/>
        </authorList>
    </citation>
    <scope>NUCLEOTIDE SEQUENCE</scope>
    <source>
        <strain evidence="1">H3</strain>
        <tissue evidence="1">Leaf</tissue>
    </source>
</reference>
<keyword evidence="2" id="KW-1185">Reference proteome</keyword>
<dbReference type="EMBL" id="JABFUD020000023">
    <property type="protein sequence ID" value="KAI5060897.1"/>
    <property type="molecule type" value="Genomic_DNA"/>
</dbReference>
<dbReference type="Proteomes" id="UP000886520">
    <property type="component" value="Chromosome 23"/>
</dbReference>
<sequence length="60" mass="6278">MAAGIGSVQNRQDEALAGSPAYGMGEGRKTCTFLGGYGTKTLRLDIAEVLRFMAAALQGR</sequence>
<evidence type="ECO:0000313" key="1">
    <source>
        <dbReference type="EMBL" id="KAI5060897.1"/>
    </source>
</evidence>
<organism evidence="1 2">
    <name type="scientific">Adiantum capillus-veneris</name>
    <name type="common">Maidenhair fern</name>
    <dbReference type="NCBI Taxonomy" id="13818"/>
    <lineage>
        <taxon>Eukaryota</taxon>
        <taxon>Viridiplantae</taxon>
        <taxon>Streptophyta</taxon>
        <taxon>Embryophyta</taxon>
        <taxon>Tracheophyta</taxon>
        <taxon>Polypodiopsida</taxon>
        <taxon>Polypodiidae</taxon>
        <taxon>Polypodiales</taxon>
        <taxon>Pteridineae</taxon>
        <taxon>Pteridaceae</taxon>
        <taxon>Vittarioideae</taxon>
        <taxon>Adiantum</taxon>
    </lineage>
</organism>
<evidence type="ECO:0000313" key="2">
    <source>
        <dbReference type="Proteomes" id="UP000886520"/>
    </source>
</evidence>
<comment type="caution">
    <text evidence="1">The sequence shown here is derived from an EMBL/GenBank/DDBJ whole genome shotgun (WGS) entry which is preliminary data.</text>
</comment>
<dbReference type="AlphaFoldDB" id="A0A9D4U4G5"/>
<protein>
    <submittedName>
        <fullName evidence="1">Uncharacterized protein</fullName>
    </submittedName>
</protein>
<accession>A0A9D4U4G5</accession>
<proteinExistence type="predicted"/>
<name>A0A9D4U4G5_ADICA</name>
<gene>
    <name evidence="1" type="ORF">GOP47_0023402</name>
</gene>